<dbReference type="GO" id="GO:0016880">
    <property type="term" value="F:acid-ammonia (or amide) ligase activity"/>
    <property type="evidence" value="ECO:0007669"/>
    <property type="project" value="UniProtKB-UniRule"/>
</dbReference>
<dbReference type="PANTHER" id="PTHR42918:SF6">
    <property type="entry name" value="ELONGATION FACTOR P--(R)-BETA-LYSINE LIGASE"/>
    <property type="match status" value="1"/>
</dbReference>
<reference evidence="8 9" key="1">
    <citation type="submission" date="2016-04" db="EMBL/GenBank/DDBJ databases">
        <title>ATOL: Assembling a taxonomically balanced genome-scale reconstruction of the evolutionary history of the Enterobacteriaceae.</title>
        <authorList>
            <person name="Plunkett G.III."/>
            <person name="Neeno-Eckwall E.C."/>
            <person name="Glasner J.D."/>
            <person name="Perna N.T."/>
        </authorList>
    </citation>
    <scope>NUCLEOTIDE SEQUENCE [LARGE SCALE GENOMIC DNA]</scope>
    <source>
        <strain evidence="8 9">ATCC 12841</strain>
    </source>
</reference>
<evidence type="ECO:0000259" key="7">
    <source>
        <dbReference type="PROSITE" id="PS50862"/>
    </source>
</evidence>
<comment type="catalytic activity">
    <reaction evidence="5">
        <text>D-beta-lysine + L-lysyl-[protein] + ATP = N(6)-((3R)-3,6-diaminohexanoyl)-L-lysyl-[protein] + AMP + diphosphate + H(+)</text>
        <dbReference type="Rhea" id="RHEA:83435"/>
        <dbReference type="Rhea" id="RHEA-COMP:9752"/>
        <dbReference type="Rhea" id="RHEA-COMP:20131"/>
        <dbReference type="ChEBI" id="CHEBI:15378"/>
        <dbReference type="ChEBI" id="CHEBI:29969"/>
        <dbReference type="ChEBI" id="CHEBI:30616"/>
        <dbReference type="ChEBI" id="CHEBI:33019"/>
        <dbReference type="ChEBI" id="CHEBI:84138"/>
        <dbReference type="ChEBI" id="CHEBI:156053"/>
        <dbReference type="ChEBI" id="CHEBI:456215"/>
    </reaction>
    <physiologicalReaction direction="left-to-right" evidence="5">
        <dbReference type="Rhea" id="RHEA:83436"/>
    </physiologicalReaction>
</comment>
<dbReference type="InterPro" id="IPR045864">
    <property type="entry name" value="aa-tRNA-synth_II/BPL/LPL"/>
</dbReference>
<dbReference type="InterPro" id="IPR006195">
    <property type="entry name" value="aa-tRNA-synth_II"/>
</dbReference>
<dbReference type="PRINTS" id="PR00982">
    <property type="entry name" value="TRNASYNTHLYS"/>
</dbReference>
<sequence>MLFSLLTVVQKCDISAIFACSRGFYVFYVLFIEYRAANSFAVWLLAHSVSANGLSACDDAGRLHILFYSGVIIMSETASWQPSAPIANLLKRATIVSTIRRFFSDRGVLEVDTPAMSQATVTDIHLVPFQTHFVGPGAAQGMTLYMMTSPEYHMKRLLAAGSGPIYQLGKSFRNEESGRHHNPEFSMLEWYRPHYDMYRLMNEVDDLLQQVLECDSAETLSYQQAFIRHLDMDPLSADKVQLREVAAKLDLSNVADQEEDRDTLLQLLFTFGVEPNIGRDKPTFVYHFPASQASLAQISTEDHRVAERFEVYYKGIELANGFHELTDAREQRMRFEQDNRKRAAMGLPEHPLDENLLAALEHGLPDCSGVALGVDRLIMLALKAERLSEVIAFPVDRA</sequence>
<dbReference type="HAMAP" id="MF_00174">
    <property type="entry name" value="EF_P_modif_A"/>
    <property type="match status" value="1"/>
</dbReference>
<dbReference type="SUPFAM" id="SSF55681">
    <property type="entry name" value="Class II aaRS and biotin synthetases"/>
    <property type="match status" value="1"/>
</dbReference>
<comment type="subunit">
    <text evidence="1 6">Homodimer.</text>
</comment>
<dbReference type="InterPro" id="IPR004364">
    <property type="entry name" value="Aa-tRNA-synt_II"/>
</dbReference>
<dbReference type="PROSITE" id="PS50862">
    <property type="entry name" value="AA_TRNA_LIGASE_II"/>
    <property type="match status" value="1"/>
</dbReference>
<feature type="binding site" evidence="6">
    <location>
        <position position="191"/>
    </location>
    <ligand>
        <name>substrate</name>
    </ligand>
</feature>
<dbReference type="NCBIfam" id="NF006828">
    <property type="entry name" value="PRK09350.1"/>
    <property type="match status" value="1"/>
</dbReference>
<dbReference type="InterPro" id="IPR018149">
    <property type="entry name" value="Lys-tRNA-synth_II_C"/>
</dbReference>
<feature type="binding site" evidence="6">
    <location>
        <position position="182"/>
    </location>
    <ligand>
        <name>ATP</name>
        <dbReference type="ChEBI" id="CHEBI:30616"/>
    </ligand>
</feature>
<dbReference type="GO" id="GO:0005524">
    <property type="term" value="F:ATP binding"/>
    <property type="evidence" value="ECO:0007669"/>
    <property type="project" value="UniProtKB-UniRule"/>
</dbReference>
<comment type="similarity">
    <text evidence="6">Belongs to the class-II aminoacyl-tRNA synthetase family. EpmA subfamily.</text>
</comment>
<proteinExistence type="inferred from homology"/>
<evidence type="ECO:0000256" key="5">
    <source>
        <dbReference type="ARBA" id="ARBA00052794"/>
    </source>
</evidence>
<dbReference type="Pfam" id="PF00152">
    <property type="entry name" value="tRNA-synt_2"/>
    <property type="match status" value="1"/>
</dbReference>
<protein>
    <recommendedName>
        <fullName evidence="6">Elongation factor P--(R)-beta-lysine ligase</fullName>
        <shortName evidence="6">EF-P--(R)-beta-lysine ligase</shortName>
        <ecNumber evidence="6">6.3.2.-</ecNumber>
    </recommendedName>
    <alternativeName>
        <fullName evidence="6">EF-P post-translational modification enzyme A</fullName>
    </alternativeName>
    <alternativeName>
        <fullName evidence="6">EF-P-lysine lysyltransferase</fullName>
    </alternativeName>
</protein>
<dbReference type="PANTHER" id="PTHR42918">
    <property type="entry name" value="LYSYL-TRNA SYNTHETASE"/>
    <property type="match status" value="1"/>
</dbReference>
<evidence type="ECO:0000256" key="4">
    <source>
        <dbReference type="ARBA" id="ARBA00022840"/>
    </source>
</evidence>
<dbReference type="GO" id="GO:0005829">
    <property type="term" value="C:cytosol"/>
    <property type="evidence" value="ECO:0007669"/>
    <property type="project" value="TreeGrafter"/>
</dbReference>
<evidence type="ECO:0000256" key="6">
    <source>
        <dbReference type="HAMAP-Rule" id="MF_00174"/>
    </source>
</evidence>
<dbReference type="Proteomes" id="UP000078431">
    <property type="component" value="Unassembled WGS sequence"/>
</dbReference>
<organism evidence="8 9">
    <name type="scientific">Obesumbacterium proteus ATCC 12841</name>
    <dbReference type="NCBI Taxonomy" id="1354268"/>
    <lineage>
        <taxon>Bacteria</taxon>
        <taxon>Pseudomonadati</taxon>
        <taxon>Pseudomonadota</taxon>
        <taxon>Gammaproteobacteria</taxon>
        <taxon>Enterobacterales</taxon>
        <taxon>Hafniaceae</taxon>
        <taxon>Obesumbacterium</taxon>
    </lineage>
</organism>
<feature type="binding site" evidence="6">
    <location>
        <position position="324"/>
    </location>
    <ligand>
        <name>substrate</name>
    </ligand>
</feature>
<dbReference type="GO" id="GO:0006430">
    <property type="term" value="P:lysyl-tRNA aminoacylation"/>
    <property type="evidence" value="ECO:0007669"/>
    <property type="project" value="InterPro"/>
</dbReference>
<feature type="binding site" evidence="6">
    <location>
        <begin position="173"/>
        <end position="175"/>
    </location>
    <ligand>
        <name>ATP</name>
        <dbReference type="ChEBI" id="CHEBI:30616"/>
    </ligand>
</feature>
<gene>
    <name evidence="6" type="primary">epmA</name>
    <name evidence="8" type="ORF">M993_02077</name>
</gene>
<keyword evidence="3 6" id="KW-0547">Nucleotide-binding</keyword>
<keyword evidence="2 6" id="KW-0436">Ligase</keyword>
<dbReference type="GO" id="GO:0000049">
    <property type="term" value="F:tRNA binding"/>
    <property type="evidence" value="ECO:0007669"/>
    <property type="project" value="TreeGrafter"/>
</dbReference>
<dbReference type="EMBL" id="LXEX01000028">
    <property type="protein sequence ID" value="OAT59519.1"/>
    <property type="molecule type" value="Genomic_DNA"/>
</dbReference>
<comment type="function">
    <text evidence="6">With EpmB is involved in the beta-lysylation step of the post-translational modification of translation elongation factor P (EF-P). Catalyzes the ATP-dependent activation of (R)-beta-lysine produced by EpmB, forming a lysyl-adenylate, from which the beta-lysyl moiety is then transferred to the epsilon-amino group of a conserved specific lysine residue in EF-P.</text>
</comment>
<dbReference type="FunFam" id="3.30.930.10:FF:000017">
    <property type="entry name" value="Elongation factor P--(R)-beta-lysine ligase"/>
    <property type="match status" value="1"/>
</dbReference>
<dbReference type="GO" id="GO:0004824">
    <property type="term" value="F:lysine-tRNA ligase activity"/>
    <property type="evidence" value="ECO:0007669"/>
    <property type="project" value="InterPro"/>
</dbReference>
<evidence type="ECO:0000256" key="1">
    <source>
        <dbReference type="ARBA" id="ARBA00011738"/>
    </source>
</evidence>
<accession>A0AA91EEY1</accession>
<dbReference type="NCBIfam" id="TIGR00462">
    <property type="entry name" value="genX"/>
    <property type="match status" value="1"/>
</dbReference>
<feature type="binding site" evidence="6">
    <location>
        <begin position="149"/>
        <end position="151"/>
    </location>
    <ligand>
        <name>substrate</name>
    </ligand>
</feature>
<evidence type="ECO:0000256" key="3">
    <source>
        <dbReference type="ARBA" id="ARBA00022741"/>
    </source>
</evidence>
<keyword evidence="4 6" id="KW-0067">ATP-binding</keyword>
<feature type="binding site" evidence="6">
    <location>
        <position position="373"/>
    </location>
    <ligand>
        <name>ATP</name>
        <dbReference type="ChEBI" id="CHEBI:30616"/>
    </ligand>
</feature>
<name>A0AA91EEY1_9GAMM</name>
<comment type="caution">
    <text evidence="8">The sequence shown here is derived from an EMBL/GenBank/DDBJ whole genome shotgun (WGS) entry which is preliminary data.</text>
</comment>
<evidence type="ECO:0000256" key="2">
    <source>
        <dbReference type="ARBA" id="ARBA00022598"/>
    </source>
</evidence>
<dbReference type="InterPro" id="IPR004525">
    <property type="entry name" value="EpmA"/>
</dbReference>
<feature type="domain" description="Aminoacyl-transfer RNA synthetases class-II family profile" evidence="7">
    <location>
        <begin position="95"/>
        <end position="394"/>
    </location>
</feature>
<keyword evidence="9" id="KW-1185">Reference proteome</keyword>
<dbReference type="EC" id="6.3.2.-" evidence="6"/>
<feature type="binding site" evidence="6">
    <location>
        <begin position="317"/>
        <end position="318"/>
    </location>
    <ligand>
        <name>ATP</name>
        <dbReference type="ChEBI" id="CHEBI:30616"/>
    </ligand>
</feature>
<dbReference type="Gene3D" id="3.30.930.10">
    <property type="entry name" value="Bira Bifunctional Protein, Domain 2"/>
    <property type="match status" value="1"/>
</dbReference>
<evidence type="ECO:0000313" key="9">
    <source>
        <dbReference type="Proteomes" id="UP000078431"/>
    </source>
</evidence>
<evidence type="ECO:0000313" key="8">
    <source>
        <dbReference type="EMBL" id="OAT59519.1"/>
    </source>
</evidence>
<dbReference type="AlphaFoldDB" id="A0AA91EEY1"/>